<sequence length="289" mass="34165">MADMFGNIQFRSDENETERLWRLFAEELKQEQEGFSYIKGTSQDSNNGYKQHKDARDSKFDFVFHFKDWDTQVYENIPSFKLGEFTGKLKEWKWDYNFILNIEVKRVGMGNQYSVMPKRFIQAFNIPFYDKDNWLIVDFSNVLKISNFGGIIHIEERNEKTVHHIFHQEDILKACIGYYVMDWEGDPTKVGGGGYKAKTLLNKKYSVKFSSFESVKDYIRSMADYYLTVQKEQNRQLFYKNLLNKETQILPYSESKLKNAKIKPFIFENGEVKEIGKEFISCKEVISNG</sequence>
<name>A0A1G7WPC9_ANETH</name>
<organism evidence="1 2">
    <name type="scientific">Aneurinibacillus thermoaerophilus</name>
    <dbReference type="NCBI Taxonomy" id="143495"/>
    <lineage>
        <taxon>Bacteria</taxon>
        <taxon>Bacillati</taxon>
        <taxon>Bacillota</taxon>
        <taxon>Bacilli</taxon>
        <taxon>Bacillales</taxon>
        <taxon>Paenibacillaceae</taxon>
        <taxon>Aneurinibacillus group</taxon>
        <taxon>Aneurinibacillus</taxon>
    </lineage>
</organism>
<dbReference type="RefSeq" id="WP_091259690.1">
    <property type="nucleotide sequence ID" value="NZ_FNDE01000002.1"/>
</dbReference>
<protein>
    <submittedName>
        <fullName evidence="1">Uncharacterized protein</fullName>
    </submittedName>
</protein>
<gene>
    <name evidence="1" type="ORF">SAMN04489735_100240</name>
</gene>
<evidence type="ECO:0000313" key="1">
    <source>
        <dbReference type="EMBL" id="SDG73728.1"/>
    </source>
</evidence>
<reference evidence="1 2" key="1">
    <citation type="submission" date="2016-10" db="EMBL/GenBank/DDBJ databases">
        <authorList>
            <person name="de Groot N.N."/>
        </authorList>
    </citation>
    <scope>NUCLEOTIDE SEQUENCE [LARGE SCALE GENOMIC DNA]</scope>
    <source>
        <strain evidence="1 2">L 420-91</strain>
    </source>
</reference>
<dbReference type="AlphaFoldDB" id="A0A1G7WPC9"/>
<dbReference type="EMBL" id="FNDE01000002">
    <property type="protein sequence ID" value="SDG73728.1"/>
    <property type="molecule type" value="Genomic_DNA"/>
</dbReference>
<accession>A0A1G7WPC9</accession>
<dbReference type="OrthoDB" id="9944310at2"/>
<proteinExistence type="predicted"/>
<evidence type="ECO:0000313" key="2">
    <source>
        <dbReference type="Proteomes" id="UP000198956"/>
    </source>
</evidence>
<dbReference type="Proteomes" id="UP000198956">
    <property type="component" value="Unassembled WGS sequence"/>
</dbReference>